<dbReference type="WBParaSite" id="ALUE_0000069501-mRNA-1">
    <property type="protein sequence ID" value="ALUE_0000069501-mRNA-1"/>
    <property type="gene ID" value="ALUE_0000069501"/>
</dbReference>
<dbReference type="AlphaFoldDB" id="A0A0M3HGQ0"/>
<reference evidence="3" key="1">
    <citation type="submission" date="2017-02" db="UniProtKB">
        <authorList>
            <consortium name="WormBaseParasite"/>
        </authorList>
    </citation>
    <scope>IDENTIFICATION</scope>
</reference>
<evidence type="ECO:0000313" key="3">
    <source>
        <dbReference type="WBParaSite" id="ALUE_0000069501-mRNA-1"/>
    </source>
</evidence>
<evidence type="ECO:0000256" key="1">
    <source>
        <dbReference type="SAM" id="MobiDB-lite"/>
    </source>
</evidence>
<organism evidence="2 3">
    <name type="scientific">Ascaris lumbricoides</name>
    <name type="common">Giant roundworm</name>
    <dbReference type="NCBI Taxonomy" id="6252"/>
    <lineage>
        <taxon>Eukaryota</taxon>
        <taxon>Metazoa</taxon>
        <taxon>Ecdysozoa</taxon>
        <taxon>Nematoda</taxon>
        <taxon>Chromadorea</taxon>
        <taxon>Rhabditida</taxon>
        <taxon>Spirurina</taxon>
        <taxon>Ascaridomorpha</taxon>
        <taxon>Ascaridoidea</taxon>
        <taxon>Ascarididae</taxon>
        <taxon>Ascaris</taxon>
    </lineage>
</organism>
<dbReference type="Proteomes" id="UP000036681">
    <property type="component" value="Unplaced"/>
</dbReference>
<feature type="compositionally biased region" description="Basic and acidic residues" evidence="1">
    <location>
        <begin position="42"/>
        <end position="68"/>
    </location>
</feature>
<proteinExistence type="predicted"/>
<accession>A0A0M3HGQ0</accession>
<evidence type="ECO:0000313" key="2">
    <source>
        <dbReference type="Proteomes" id="UP000036681"/>
    </source>
</evidence>
<feature type="region of interest" description="Disordered" evidence="1">
    <location>
        <begin position="39"/>
        <end position="79"/>
    </location>
</feature>
<keyword evidence="2" id="KW-1185">Reference proteome</keyword>
<sequence length="79" mass="9039">MKSDVIEIAQRERRRLLECNNVSPLRGILSQRRSPSPLRAAIDIRHQSTYIGKDDSDSDKQRNVDPKVDNPLGEIFPLI</sequence>
<name>A0A0M3HGQ0_ASCLU</name>
<protein>
    <submittedName>
        <fullName evidence="3">Uncharacterized protein</fullName>
    </submittedName>
</protein>